<dbReference type="OrthoDB" id="3438093at2759"/>
<dbReference type="AlphaFoldDB" id="A0A2T3B8E8"/>
<reference evidence="2 3" key="1">
    <citation type="journal article" date="2018" name="New Phytol.">
        <title>Comparative genomics and transcriptomics depict ericoid mycorrhizal fungi as versatile saprotrophs and plant mutualists.</title>
        <authorList>
            <person name="Martino E."/>
            <person name="Morin E."/>
            <person name="Grelet G.A."/>
            <person name="Kuo A."/>
            <person name="Kohler A."/>
            <person name="Daghino S."/>
            <person name="Barry K.W."/>
            <person name="Cichocki N."/>
            <person name="Clum A."/>
            <person name="Dockter R.B."/>
            <person name="Hainaut M."/>
            <person name="Kuo R.C."/>
            <person name="LaButti K."/>
            <person name="Lindahl B.D."/>
            <person name="Lindquist E.A."/>
            <person name="Lipzen A."/>
            <person name="Khouja H.R."/>
            <person name="Magnuson J."/>
            <person name="Murat C."/>
            <person name="Ohm R.A."/>
            <person name="Singer S.W."/>
            <person name="Spatafora J.W."/>
            <person name="Wang M."/>
            <person name="Veneault-Fourrey C."/>
            <person name="Henrissat B."/>
            <person name="Grigoriev I.V."/>
            <person name="Martin F.M."/>
            <person name="Perotto S."/>
        </authorList>
    </citation>
    <scope>NUCLEOTIDE SEQUENCE [LARGE SCALE GENOMIC DNA]</scope>
    <source>
        <strain evidence="2 3">ATCC 22711</strain>
    </source>
</reference>
<feature type="compositionally biased region" description="Polar residues" evidence="1">
    <location>
        <begin position="218"/>
        <end position="227"/>
    </location>
</feature>
<feature type="compositionally biased region" description="Polar residues" evidence="1">
    <location>
        <begin position="196"/>
        <end position="211"/>
    </location>
</feature>
<protein>
    <submittedName>
        <fullName evidence="2">Uncharacterized protein</fullName>
    </submittedName>
</protein>
<keyword evidence="3" id="KW-1185">Reference proteome</keyword>
<evidence type="ECO:0000256" key="1">
    <source>
        <dbReference type="SAM" id="MobiDB-lite"/>
    </source>
</evidence>
<gene>
    <name evidence="2" type="ORF">M430DRAFT_17047</name>
</gene>
<proteinExistence type="predicted"/>
<feature type="region of interest" description="Disordered" evidence="1">
    <location>
        <begin position="196"/>
        <end position="255"/>
    </location>
</feature>
<dbReference type="Proteomes" id="UP000241818">
    <property type="component" value="Unassembled WGS sequence"/>
</dbReference>
<organism evidence="2 3">
    <name type="scientific">Amorphotheca resinae ATCC 22711</name>
    <dbReference type="NCBI Taxonomy" id="857342"/>
    <lineage>
        <taxon>Eukaryota</taxon>
        <taxon>Fungi</taxon>
        <taxon>Dikarya</taxon>
        <taxon>Ascomycota</taxon>
        <taxon>Pezizomycotina</taxon>
        <taxon>Leotiomycetes</taxon>
        <taxon>Helotiales</taxon>
        <taxon>Amorphothecaceae</taxon>
        <taxon>Amorphotheca</taxon>
    </lineage>
</organism>
<dbReference type="GeneID" id="36571673"/>
<feature type="region of interest" description="Disordered" evidence="1">
    <location>
        <begin position="87"/>
        <end position="118"/>
    </location>
</feature>
<sequence length="255" mass="28347">MCVKEFFGYNCGHCSIPYLRKCPVSLSNPSFPICEYPAERPIFTDEYCHPCSRVVWNLKVLKEEEEHRGRHLRGECFCETVFEREERSRRTRPRPGKGKGKAISGGQTSGPRDVEEGGTASANTVRETGQGHPHQDRGDPALVAAYEYVGYYIEQSSVQMTDPNQSYAMVVGGYGLEEQLVIGQAGAGMKWYPYSTSAPPQHTPPLQTSPKASRAMSVPTTGSPDQWSSEHDYGEDTEQQQPMVVSSDMARRDSA</sequence>
<accession>A0A2T3B8E8</accession>
<dbReference type="InParanoid" id="A0A2T3B8E8"/>
<dbReference type="RefSeq" id="XP_024723169.1">
    <property type="nucleotide sequence ID" value="XM_024863592.1"/>
</dbReference>
<evidence type="ECO:0000313" key="2">
    <source>
        <dbReference type="EMBL" id="PSS23123.1"/>
    </source>
</evidence>
<feature type="compositionally biased region" description="Basic residues" evidence="1">
    <location>
        <begin position="89"/>
        <end position="100"/>
    </location>
</feature>
<name>A0A2T3B8E8_AMORE</name>
<evidence type="ECO:0000313" key="3">
    <source>
        <dbReference type="Proteomes" id="UP000241818"/>
    </source>
</evidence>
<dbReference type="STRING" id="857342.A0A2T3B8E8"/>
<dbReference type="EMBL" id="KZ679008">
    <property type="protein sequence ID" value="PSS23123.1"/>
    <property type="molecule type" value="Genomic_DNA"/>
</dbReference>